<comment type="similarity">
    <text evidence="1">Belongs to the short-chain dehydrogenases/reductases (SDR) family.</text>
</comment>
<dbReference type="EMBL" id="JYIZ01000018">
    <property type="protein sequence ID" value="KJL45661.1"/>
    <property type="molecule type" value="Genomic_DNA"/>
</dbReference>
<sequence length="279" mass="28193">MADVVVVIGVGGMGETIARRQAAGAVAVVADYSEDAIARLAESMTDDGFLVHPVRVDVSSRESVEELAARAAELGDIRSVVHTAGLSPAHAPLDSVLSVDLVGVALVLEAFGAVVASGAAGVVISSSSSYLQPPFTPDEQVAIRTSTPEGLLNLPFFSPEALSHHPGIAYGRAKLANRIQVQEASAGAWGSRGARINSVSPGVISTKMGRAELDSPSGAFMRAMVDGSGAGRLGTPSDIADAVTFLLSPQATFVSGIDLLVDGGAIAGVATGRTPLPGA</sequence>
<dbReference type="PATRIC" id="fig|92835.4.peg.148"/>
<evidence type="ECO:0000313" key="2">
    <source>
        <dbReference type="EMBL" id="KJL45661.1"/>
    </source>
</evidence>
<evidence type="ECO:0000256" key="1">
    <source>
        <dbReference type="ARBA" id="ARBA00006484"/>
    </source>
</evidence>
<accession>A0A0M2HMI3</accession>
<dbReference type="Pfam" id="PF13561">
    <property type="entry name" value="adh_short_C2"/>
    <property type="match status" value="1"/>
</dbReference>
<gene>
    <name evidence="2" type="primary">butA</name>
    <name evidence="2" type="ORF">RS81_00142</name>
</gene>
<dbReference type="AlphaFoldDB" id="A0A0M2HMI3"/>
<dbReference type="SUPFAM" id="SSF51735">
    <property type="entry name" value="NAD(P)-binding Rossmann-fold domains"/>
    <property type="match status" value="1"/>
</dbReference>
<dbReference type="OrthoDB" id="9803333at2"/>
<dbReference type="Proteomes" id="UP000033956">
    <property type="component" value="Unassembled WGS sequence"/>
</dbReference>
<name>A0A0M2HMI3_9MICO</name>
<dbReference type="NCBIfam" id="NF005395">
    <property type="entry name" value="PRK06940.1"/>
    <property type="match status" value="1"/>
</dbReference>
<dbReference type="RefSeq" id="WP_045274160.1">
    <property type="nucleotide sequence ID" value="NZ_BAAAUP010000002.1"/>
</dbReference>
<keyword evidence="3" id="KW-1185">Reference proteome</keyword>
<comment type="caution">
    <text evidence="2">The sequence shown here is derived from an EMBL/GenBank/DDBJ whole genome shotgun (WGS) entry which is preliminary data.</text>
</comment>
<dbReference type="STRING" id="92835.RS81_00142"/>
<dbReference type="PRINTS" id="PR00081">
    <property type="entry name" value="GDHRDH"/>
</dbReference>
<dbReference type="GO" id="GO:0052588">
    <property type="term" value="F:diacetyl reductase ((S)-acetoin forming) (NAD+) activity"/>
    <property type="evidence" value="ECO:0007669"/>
    <property type="project" value="UniProtKB-EC"/>
</dbReference>
<dbReference type="Gene3D" id="3.40.50.720">
    <property type="entry name" value="NAD(P)-binding Rossmann-like Domain"/>
    <property type="match status" value="1"/>
</dbReference>
<dbReference type="InterPro" id="IPR036291">
    <property type="entry name" value="NAD(P)-bd_dom_sf"/>
</dbReference>
<dbReference type="InterPro" id="IPR002347">
    <property type="entry name" value="SDR_fam"/>
</dbReference>
<keyword evidence="2" id="KW-0560">Oxidoreductase</keyword>
<evidence type="ECO:0000313" key="3">
    <source>
        <dbReference type="Proteomes" id="UP000033956"/>
    </source>
</evidence>
<protein>
    <submittedName>
        <fullName evidence="2">Diacetyl reductase [(S)-acetoin forming]</fullName>
        <ecNumber evidence="2">1.1.1.304</ecNumber>
    </submittedName>
</protein>
<dbReference type="Pfam" id="PF00106">
    <property type="entry name" value="adh_short"/>
    <property type="match status" value="1"/>
</dbReference>
<dbReference type="EC" id="1.1.1.304" evidence="2"/>
<reference evidence="2 3" key="1">
    <citation type="submission" date="2015-02" db="EMBL/GenBank/DDBJ databases">
        <title>Draft genome sequences of ten Microbacterium spp. with emphasis on heavy metal contaminated environments.</title>
        <authorList>
            <person name="Corretto E."/>
        </authorList>
    </citation>
    <scope>NUCLEOTIDE SEQUENCE [LARGE SCALE GENOMIC DNA]</scope>
    <source>
        <strain evidence="2 3">DSM 12510</strain>
    </source>
</reference>
<organism evidence="2 3">
    <name type="scientific">Microbacterium terrae</name>
    <dbReference type="NCBI Taxonomy" id="69369"/>
    <lineage>
        <taxon>Bacteria</taxon>
        <taxon>Bacillati</taxon>
        <taxon>Actinomycetota</taxon>
        <taxon>Actinomycetes</taxon>
        <taxon>Micrococcales</taxon>
        <taxon>Microbacteriaceae</taxon>
        <taxon>Microbacterium</taxon>
    </lineage>
</organism>
<proteinExistence type="inferred from homology"/>
<dbReference type="PANTHER" id="PTHR42760">
    <property type="entry name" value="SHORT-CHAIN DEHYDROGENASES/REDUCTASES FAMILY MEMBER"/>
    <property type="match status" value="1"/>
</dbReference>